<evidence type="ECO:0000256" key="13">
    <source>
        <dbReference type="SAM" id="Phobius"/>
    </source>
</evidence>
<feature type="transmembrane region" description="Helical" evidence="13">
    <location>
        <begin position="209"/>
        <end position="238"/>
    </location>
</feature>
<keyword evidence="10 13" id="KW-0472">Membrane</keyword>
<keyword evidence="8 13" id="KW-1133">Transmembrane helix</keyword>
<evidence type="ECO:0000313" key="15">
    <source>
        <dbReference type="Proteomes" id="UP000733379"/>
    </source>
</evidence>
<feature type="transmembrane region" description="Helical" evidence="13">
    <location>
        <begin position="168"/>
        <end position="188"/>
    </location>
</feature>
<proteinExistence type="inferred from homology"/>
<feature type="transmembrane region" description="Helical" evidence="13">
    <location>
        <begin position="141"/>
        <end position="162"/>
    </location>
</feature>
<keyword evidence="5 13" id="KW-0812">Transmembrane</keyword>
<evidence type="ECO:0000256" key="3">
    <source>
        <dbReference type="ARBA" id="ARBA00022448"/>
    </source>
</evidence>
<evidence type="ECO:0000256" key="8">
    <source>
        <dbReference type="ARBA" id="ARBA00022989"/>
    </source>
</evidence>
<protein>
    <submittedName>
        <fullName evidence="14">DUF1211 domain-containing protein</fullName>
    </submittedName>
</protein>
<name>A0ABS6AYA7_9NOCA</name>
<accession>A0ABS6AYA7</accession>
<dbReference type="Proteomes" id="UP000733379">
    <property type="component" value="Unassembled WGS sequence"/>
</dbReference>
<keyword evidence="15" id="KW-1185">Reference proteome</keyword>
<dbReference type="RefSeq" id="WP_215916915.1">
    <property type="nucleotide sequence ID" value="NZ_JAHKNI010000003.1"/>
</dbReference>
<evidence type="ECO:0000256" key="7">
    <source>
        <dbReference type="ARBA" id="ARBA00022958"/>
    </source>
</evidence>
<gene>
    <name evidence="14" type="ORF">KO481_10785</name>
</gene>
<dbReference type="InterPro" id="IPR010617">
    <property type="entry name" value="TMEM175-like"/>
</dbReference>
<comment type="caution">
    <text evidence="14">The sequence shown here is derived from an EMBL/GenBank/DDBJ whole genome shotgun (WGS) entry which is preliminary data.</text>
</comment>
<comment type="catalytic activity">
    <reaction evidence="12">
        <text>K(+)(in) = K(+)(out)</text>
        <dbReference type="Rhea" id="RHEA:29463"/>
        <dbReference type="ChEBI" id="CHEBI:29103"/>
    </reaction>
</comment>
<sequence>MPVAGFGCAMMSTSSSLLDSGAGADVTLARHARRVMAHYNRIAGQDLGRLAALSDGIFAVAMTLLVLDLHVPATQVWHEHLLWAPGAASAEAPVWQVITDVGPKFAICLLGFVTLGMFWLGQQAQLNLIARGDRTLAWIHIMFLFGIAVVPFATALLAAFTAARLALLVYWVNLVYLGLVQLAGLRYAERAGLLGEQTGPRDLRAIRRRIVAVQGLYAAAVALCPLSTYLSIAVIIALQLDSAVSPRIGLLNRL</sequence>
<evidence type="ECO:0000256" key="4">
    <source>
        <dbReference type="ARBA" id="ARBA00022538"/>
    </source>
</evidence>
<dbReference type="EMBL" id="JAHKNI010000003">
    <property type="protein sequence ID" value="MBU3062008.1"/>
    <property type="molecule type" value="Genomic_DNA"/>
</dbReference>
<reference evidence="14 15" key="1">
    <citation type="submission" date="2021-06" db="EMBL/GenBank/DDBJ databases">
        <title>Actinomycetes sequencing.</title>
        <authorList>
            <person name="Shan Q."/>
        </authorList>
    </citation>
    <scope>NUCLEOTIDE SEQUENCE [LARGE SCALE GENOMIC DNA]</scope>
    <source>
        <strain evidence="14 15">NEAU-G5</strain>
    </source>
</reference>
<comment type="subcellular location">
    <subcellularLocation>
        <location evidence="1">Membrane</location>
        <topology evidence="1">Multi-pass membrane protein</topology>
    </subcellularLocation>
</comment>
<keyword evidence="4" id="KW-0633">Potassium transport</keyword>
<evidence type="ECO:0000256" key="10">
    <source>
        <dbReference type="ARBA" id="ARBA00023136"/>
    </source>
</evidence>
<feature type="transmembrane region" description="Helical" evidence="13">
    <location>
        <begin position="101"/>
        <end position="120"/>
    </location>
</feature>
<dbReference type="PANTHER" id="PTHR31462">
    <property type="entry name" value="ENDOSOMAL/LYSOSOMAL POTASSIUM CHANNEL TMEM175"/>
    <property type="match status" value="1"/>
</dbReference>
<keyword evidence="9" id="KW-0406">Ion transport</keyword>
<keyword evidence="6" id="KW-0631">Potassium channel</keyword>
<evidence type="ECO:0000256" key="6">
    <source>
        <dbReference type="ARBA" id="ARBA00022826"/>
    </source>
</evidence>
<evidence type="ECO:0000256" key="2">
    <source>
        <dbReference type="ARBA" id="ARBA00006920"/>
    </source>
</evidence>
<evidence type="ECO:0000256" key="12">
    <source>
        <dbReference type="ARBA" id="ARBA00034430"/>
    </source>
</evidence>
<evidence type="ECO:0000256" key="1">
    <source>
        <dbReference type="ARBA" id="ARBA00004141"/>
    </source>
</evidence>
<evidence type="ECO:0000256" key="11">
    <source>
        <dbReference type="ARBA" id="ARBA00023303"/>
    </source>
</evidence>
<dbReference type="PANTHER" id="PTHR31462:SF5">
    <property type="entry name" value="ENDOSOMAL_LYSOSOMAL PROTON CHANNEL TMEM175"/>
    <property type="match status" value="1"/>
</dbReference>
<organism evidence="14 15">
    <name type="scientific">Nocardia albiluteola</name>
    <dbReference type="NCBI Taxonomy" id="2842303"/>
    <lineage>
        <taxon>Bacteria</taxon>
        <taxon>Bacillati</taxon>
        <taxon>Actinomycetota</taxon>
        <taxon>Actinomycetes</taxon>
        <taxon>Mycobacteriales</taxon>
        <taxon>Nocardiaceae</taxon>
        <taxon>Nocardia</taxon>
    </lineage>
</organism>
<keyword evidence="3" id="KW-0813">Transport</keyword>
<dbReference type="Pfam" id="PF06736">
    <property type="entry name" value="TMEM175"/>
    <property type="match status" value="1"/>
</dbReference>
<evidence type="ECO:0000256" key="5">
    <source>
        <dbReference type="ARBA" id="ARBA00022692"/>
    </source>
</evidence>
<keyword evidence="7" id="KW-0630">Potassium</keyword>
<comment type="similarity">
    <text evidence="2">Belongs to the TMEM175 family.</text>
</comment>
<evidence type="ECO:0000256" key="9">
    <source>
        <dbReference type="ARBA" id="ARBA00023065"/>
    </source>
</evidence>
<keyword evidence="11" id="KW-0407">Ion channel</keyword>
<evidence type="ECO:0000313" key="14">
    <source>
        <dbReference type="EMBL" id="MBU3062008.1"/>
    </source>
</evidence>